<feature type="signal peptide" evidence="9">
    <location>
        <begin position="1"/>
        <end position="18"/>
    </location>
</feature>
<evidence type="ECO:0000256" key="2">
    <source>
        <dbReference type="ARBA" id="ARBA00006285"/>
    </source>
</evidence>
<keyword evidence="8" id="KW-1133">Transmembrane helix</keyword>
<dbReference type="Gene3D" id="3.20.20.80">
    <property type="entry name" value="Glycosidases"/>
    <property type="match status" value="3"/>
</dbReference>
<evidence type="ECO:0000256" key="7">
    <source>
        <dbReference type="SAM" id="MobiDB-lite"/>
    </source>
</evidence>
<evidence type="ECO:0000259" key="11">
    <source>
        <dbReference type="Pfam" id="PF14845"/>
    </source>
</evidence>
<dbReference type="EMBL" id="JARBDR010000917">
    <property type="protein sequence ID" value="KAJ8302882.1"/>
    <property type="molecule type" value="Genomic_DNA"/>
</dbReference>
<protein>
    <recommendedName>
        <fullName evidence="3">beta-N-acetylhexosaminidase</fullName>
        <ecNumber evidence="3">3.2.1.52</ecNumber>
    </recommendedName>
</protein>
<dbReference type="InterPro" id="IPR029018">
    <property type="entry name" value="Hex-like_dom2"/>
</dbReference>
<keyword evidence="4" id="KW-0378">Hydrolase</keyword>
<name>A0ABQ9EG35_TEGGR</name>
<feature type="region of interest" description="Disordered" evidence="7">
    <location>
        <begin position="275"/>
        <end position="362"/>
    </location>
</feature>
<dbReference type="Gene3D" id="3.30.379.10">
    <property type="entry name" value="Chitobiase/beta-hexosaminidase domain 2-like"/>
    <property type="match status" value="1"/>
</dbReference>
<dbReference type="Pfam" id="PF14845">
    <property type="entry name" value="Glycohydro_20b2"/>
    <property type="match status" value="1"/>
</dbReference>
<feature type="compositionally biased region" description="Low complexity" evidence="7">
    <location>
        <begin position="321"/>
        <end position="357"/>
    </location>
</feature>
<accession>A0ABQ9EG35</accession>
<evidence type="ECO:0000259" key="10">
    <source>
        <dbReference type="Pfam" id="PF00728"/>
    </source>
</evidence>
<feature type="compositionally biased region" description="Low complexity" evidence="7">
    <location>
        <begin position="286"/>
        <end position="314"/>
    </location>
</feature>
<feature type="compositionally biased region" description="Basic residues" evidence="7">
    <location>
        <begin position="79"/>
        <end position="92"/>
    </location>
</feature>
<gene>
    <name evidence="12" type="ORF">KUTeg_019278</name>
</gene>
<dbReference type="InterPro" id="IPR025705">
    <property type="entry name" value="Beta_hexosaminidase_sua/sub"/>
</dbReference>
<dbReference type="InterPro" id="IPR015883">
    <property type="entry name" value="Glyco_hydro_20_cat"/>
</dbReference>
<evidence type="ECO:0000313" key="13">
    <source>
        <dbReference type="Proteomes" id="UP001217089"/>
    </source>
</evidence>
<feature type="chain" id="PRO_5046379916" description="beta-N-acetylhexosaminidase" evidence="9">
    <location>
        <begin position="19"/>
        <end position="1002"/>
    </location>
</feature>
<dbReference type="Pfam" id="PF00728">
    <property type="entry name" value="Glyco_hydro_20"/>
    <property type="match status" value="3"/>
</dbReference>
<reference evidence="12 13" key="1">
    <citation type="submission" date="2022-12" db="EMBL/GenBank/DDBJ databases">
        <title>Chromosome-level genome of Tegillarca granosa.</title>
        <authorList>
            <person name="Kim J."/>
        </authorList>
    </citation>
    <scope>NUCLEOTIDE SEQUENCE [LARGE SCALE GENOMIC DNA]</scope>
    <source>
        <strain evidence="12">Teg-2019</strain>
        <tissue evidence="12">Adductor muscle</tissue>
    </source>
</reference>
<feature type="compositionally biased region" description="Polar residues" evidence="7">
    <location>
        <begin position="95"/>
        <end position="107"/>
    </location>
</feature>
<organism evidence="12 13">
    <name type="scientific">Tegillarca granosa</name>
    <name type="common">Malaysian cockle</name>
    <name type="synonym">Anadara granosa</name>
    <dbReference type="NCBI Taxonomy" id="220873"/>
    <lineage>
        <taxon>Eukaryota</taxon>
        <taxon>Metazoa</taxon>
        <taxon>Spiralia</taxon>
        <taxon>Lophotrochozoa</taxon>
        <taxon>Mollusca</taxon>
        <taxon>Bivalvia</taxon>
        <taxon>Autobranchia</taxon>
        <taxon>Pteriomorphia</taxon>
        <taxon>Arcoida</taxon>
        <taxon>Arcoidea</taxon>
        <taxon>Arcidae</taxon>
        <taxon>Tegillarca</taxon>
    </lineage>
</organism>
<feature type="domain" description="Glycoside hydrolase family 20 catalytic" evidence="10">
    <location>
        <begin position="755"/>
        <end position="836"/>
    </location>
</feature>
<comment type="catalytic activity">
    <reaction evidence="1">
        <text>Hydrolysis of terminal non-reducing N-acetyl-D-hexosamine residues in N-acetyl-beta-D-hexosaminides.</text>
        <dbReference type="EC" id="3.2.1.52"/>
    </reaction>
</comment>
<feature type="transmembrane region" description="Helical" evidence="8">
    <location>
        <begin position="961"/>
        <end position="982"/>
    </location>
</feature>
<feature type="domain" description="Glycoside hydrolase family 20 catalytic" evidence="10">
    <location>
        <begin position="604"/>
        <end position="682"/>
    </location>
</feature>
<feature type="compositionally biased region" description="Polar residues" evidence="7">
    <location>
        <begin position="275"/>
        <end position="285"/>
    </location>
</feature>
<dbReference type="PRINTS" id="PR00738">
    <property type="entry name" value="GLHYDRLASE20"/>
</dbReference>
<evidence type="ECO:0000256" key="1">
    <source>
        <dbReference type="ARBA" id="ARBA00001231"/>
    </source>
</evidence>
<comment type="caution">
    <text evidence="12">The sequence shown here is derived from an EMBL/GenBank/DDBJ whole genome shotgun (WGS) entry which is preliminary data.</text>
</comment>
<dbReference type="SUPFAM" id="SSF55545">
    <property type="entry name" value="beta-N-acetylhexosaminidase-like domain"/>
    <property type="match status" value="1"/>
</dbReference>
<evidence type="ECO:0000256" key="8">
    <source>
        <dbReference type="SAM" id="Phobius"/>
    </source>
</evidence>
<dbReference type="SUPFAM" id="SSF51445">
    <property type="entry name" value="(Trans)glycosidases"/>
    <property type="match status" value="1"/>
</dbReference>
<evidence type="ECO:0000256" key="9">
    <source>
        <dbReference type="SAM" id="SignalP"/>
    </source>
</evidence>
<dbReference type="InterPro" id="IPR029019">
    <property type="entry name" value="HEX_eukaryotic_N"/>
</dbReference>
<evidence type="ECO:0000256" key="6">
    <source>
        <dbReference type="ARBA" id="ARBA00023295"/>
    </source>
</evidence>
<keyword evidence="8" id="KW-0812">Transmembrane</keyword>
<evidence type="ECO:0000313" key="12">
    <source>
        <dbReference type="EMBL" id="KAJ8302882.1"/>
    </source>
</evidence>
<comment type="similarity">
    <text evidence="2">Belongs to the glycosyl hydrolase 20 family.</text>
</comment>
<proteinExistence type="inferred from homology"/>
<feature type="transmembrane region" description="Helical" evidence="8">
    <location>
        <begin position="918"/>
        <end position="940"/>
    </location>
</feature>
<feature type="domain" description="Beta-hexosaminidase eukaryotic type N-terminal" evidence="11">
    <location>
        <begin position="413"/>
        <end position="542"/>
    </location>
</feature>
<dbReference type="Proteomes" id="UP001217089">
    <property type="component" value="Unassembled WGS sequence"/>
</dbReference>
<evidence type="ECO:0000256" key="3">
    <source>
        <dbReference type="ARBA" id="ARBA00012663"/>
    </source>
</evidence>
<keyword evidence="5" id="KW-0325">Glycoprotein</keyword>
<keyword evidence="8" id="KW-0472">Membrane</keyword>
<evidence type="ECO:0000256" key="4">
    <source>
        <dbReference type="ARBA" id="ARBA00022801"/>
    </source>
</evidence>
<dbReference type="EC" id="3.2.1.52" evidence="3"/>
<dbReference type="InterPro" id="IPR017853">
    <property type="entry name" value="GH"/>
</dbReference>
<dbReference type="PANTHER" id="PTHR22600">
    <property type="entry name" value="BETA-HEXOSAMINIDASE"/>
    <property type="match status" value="1"/>
</dbReference>
<feature type="region of interest" description="Disordered" evidence="7">
    <location>
        <begin position="73"/>
        <end position="128"/>
    </location>
</feature>
<feature type="domain" description="Glycoside hydrolase family 20 catalytic" evidence="10">
    <location>
        <begin position="564"/>
        <end position="596"/>
    </location>
</feature>
<evidence type="ECO:0000256" key="5">
    <source>
        <dbReference type="ARBA" id="ARBA00023180"/>
    </source>
</evidence>
<keyword evidence="13" id="KW-1185">Reference proteome</keyword>
<dbReference type="PANTHER" id="PTHR22600:SF21">
    <property type="entry name" value="BETA-HEXOSAMINIDASE A"/>
    <property type="match status" value="1"/>
</dbReference>
<keyword evidence="9" id="KW-0732">Signal</keyword>
<sequence length="1002" mass="113627">MCILNVLVITSVILHVTGEPPPQAAAGNQFIQGGAVQNVNNNRLGLNVAGLSQKGDVQRADDLGLYRASKIGDTNTVKPKSKKRKRKRKLKQVKTDLQNGGVNNAKQSDALYPPELKEGGANAPVAPNNPVKVPEIGSDIRFQQGQVQNNVNNNAEGQKPIVQNNGLPNSNVVQQQQQIQIQQQQQQQQLAQQVDLGLNNQNAQGIQGVNAQNFVIVNQGVQVNQVNQGVQNNQQNQQPVIAAQNNQDLVYNNLNQVLNNQQQATDTQQNNQNVGIQNADSQNKPQVQQNNNQDVQQQQGQVQQGQGQDQNSVQRGDIPLNTNNNNVNNNINNDANNVNSNNINTNQNNNFNNDNNQGAGGGSNQGVIRDLVAKSRENLRILWDWSDFLVNYEQYVMPEQKVRRAHHATTGEPWPLPQYYVAKSNRVYRLDKDNFQFKISKETCDIIVKAIQRYKDYILNDSVMDMYDNFQNAQATPIEDVAQKYEEDLYTKAPVITSLTIKIRRPCTKYPSDDLFVKRTGAYLWANEVWGAIRGLETFSQLVFKGVNEELYVKDTVANDYPRFQHRGVLLDTSRHYIFKEVIFDVLEGMAQNKMNGAFHPSFVYTHEDIAEIIEFARYRGIRVMPEFDTPGHTYSWGLSRPDLLTQCYQGARPVNGYLGPLDPSKNETYRFLRNLFNEIIHRNICISVVMRSSNPDVLRLLNTLDGKPDQPINLQNVDPYMYSYDIRKVLEHYENSFQMTPLSRYGRETWVMYKRAIDMGYNTLYSTCWYLDLIEYGVKWPKYYTCDPADTSMGYQINEKKVLGGEACLWAEYIDNENLMTMPRASATAERLWSSKDVKDVDAAGKRLQEHRCRMLSRGLSIGQISGPDYCLRRGKRRHHASGNCTGNRCGPDMDVYQVEKINVKIQRQGRNDCNQLLITGSGVITLVLICAILVAVAISIKMSGGGARVVQVRFCRNKTIFIVFLTVLLVYFICYTSLWMQVMEFKGTFEKRIKSSSDRQ</sequence>
<keyword evidence="6" id="KW-0326">Glycosidase</keyword>